<gene>
    <name evidence="1" type="ORF">METZ01_LOCUS500131</name>
</gene>
<name>A0A383DRZ7_9ZZZZ</name>
<proteinExistence type="predicted"/>
<accession>A0A383DRZ7</accession>
<reference evidence="1" key="1">
    <citation type="submission" date="2018-05" db="EMBL/GenBank/DDBJ databases">
        <authorList>
            <person name="Lanie J.A."/>
            <person name="Ng W.-L."/>
            <person name="Kazmierczak K.M."/>
            <person name="Andrzejewski T.M."/>
            <person name="Davidsen T.M."/>
            <person name="Wayne K.J."/>
            <person name="Tettelin H."/>
            <person name="Glass J.I."/>
            <person name="Rusch D."/>
            <person name="Podicherti R."/>
            <person name="Tsui H.-C.T."/>
            <person name="Winkler M.E."/>
        </authorList>
    </citation>
    <scope>NUCLEOTIDE SEQUENCE</scope>
</reference>
<feature type="non-terminal residue" evidence="1">
    <location>
        <position position="1"/>
    </location>
</feature>
<evidence type="ECO:0000313" key="1">
    <source>
        <dbReference type="EMBL" id="SVE47277.1"/>
    </source>
</evidence>
<organism evidence="1">
    <name type="scientific">marine metagenome</name>
    <dbReference type="NCBI Taxonomy" id="408172"/>
    <lineage>
        <taxon>unclassified sequences</taxon>
        <taxon>metagenomes</taxon>
        <taxon>ecological metagenomes</taxon>
    </lineage>
</organism>
<sequence length="47" mass="5430">KFRLKLPTIRPPVGYNHGKLDGAHLNSAPSYEIERRFKFYREVITGG</sequence>
<protein>
    <submittedName>
        <fullName evidence="1">Uncharacterized protein</fullName>
    </submittedName>
</protein>
<dbReference type="AlphaFoldDB" id="A0A383DRZ7"/>
<dbReference type="EMBL" id="UINC01219692">
    <property type="protein sequence ID" value="SVE47277.1"/>
    <property type="molecule type" value="Genomic_DNA"/>
</dbReference>